<dbReference type="PROSITE" id="PS51257">
    <property type="entry name" value="PROKAR_LIPOPROTEIN"/>
    <property type="match status" value="1"/>
</dbReference>
<dbReference type="SUPFAM" id="SSF54534">
    <property type="entry name" value="FKBP-like"/>
    <property type="match status" value="1"/>
</dbReference>
<evidence type="ECO:0000313" key="7">
    <source>
        <dbReference type="EMBL" id="GGF48787.1"/>
    </source>
</evidence>
<dbReference type="InterPro" id="IPR046357">
    <property type="entry name" value="PPIase_dom_sf"/>
</dbReference>
<keyword evidence="2 4" id="KW-0697">Rotamase</keyword>
<dbReference type="EC" id="5.2.1.8" evidence="5"/>
<sequence>MKFLNHILLTALLAGLFVSCIEDQESPQEIFQNDLKKIEEYLTTTDYQYIKQEQDSSSGIVMLWDSLSYSGVKTTGADTLKVNYVGRLLDESVFDTNIEAVARENGMFSSERNYAPLEVYNQEYLKGFIYALLEMEKGDRARVIMPSAWGFGNRAVSGRIPANSVLMFDLEIKDVIKNEEEITTEE</sequence>
<evidence type="ECO:0000256" key="2">
    <source>
        <dbReference type="ARBA" id="ARBA00023110"/>
    </source>
</evidence>
<evidence type="ECO:0000256" key="5">
    <source>
        <dbReference type="RuleBase" id="RU003915"/>
    </source>
</evidence>
<comment type="similarity">
    <text evidence="5">Belongs to the FKBP-type PPIase family.</text>
</comment>
<proteinExistence type="inferred from homology"/>
<dbReference type="InterPro" id="IPR044609">
    <property type="entry name" value="FKBP2/11"/>
</dbReference>
<comment type="caution">
    <text evidence="7">The sequence shown here is derived from an EMBL/GenBank/DDBJ whole genome shotgun (WGS) entry which is preliminary data.</text>
</comment>
<feature type="domain" description="PPIase FKBP-type" evidence="6">
    <location>
        <begin position="77"/>
        <end position="176"/>
    </location>
</feature>
<dbReference type="EMBL" id="BMIU01000030">
    <property type="protein sequence ID" value="GGF48787.1"/>
    <property type="molecule type" value="Genomic_DNA"/>
</dbReference>
<evidence type="ECO:0000259" key="6">
    <source>
        <dbReference type="PROSITE" id="PS50059"/>
    </source>
</evidence>
<evidence type="ECO:0000256" key="1">
    <source>
        <dbReference type="ARBA" id="ARBA00000971"/>
    </source>
</evidence>
<dbReference type="RefSeq" id="WP_137401752.1">
    <property type="nucleotide sequence ID" value="NZ_BMIU01000030.1"/>
</dbReference>
<evidence type="ECO:0000313" key="8">
    <source>
        <dbReference type="Proteomes" id="UP000647339"/>
    </source>
</evidence>
<dbReference type="Gene3D" id="3.10.50.40">
    <property type="match status" value="1"/>
</dbReference>
<evidence type="ECO:0000256" key="3">
    <source>
        <dbReference type="ARBA" id="ARBA00023235"/>
    </source>
</evidence>
<dbReference type="InterPro" id="IPR001179">
    <property type="entry name" value="PPIase_FKBP_dom"/>
</dbReference>
<name>A0ABQ1VB49_9BACT</name>
<dbReference type="Pfam" id="PF00254">
    <property type="entry name" value="FKBP_C"/>
    <property type="match status" value="1"/>
</dbReference>
<dbReference type="Proteomes" id="UP000647339">
    <property type="component" value="Unassembled WGS sequence"/>
</dbReference>
<gene>
    <name evidence="7" type="ORF">GCM10011339_41770</name>
</gene>
<accession>A0ABQ1VB49</accession>
<reference evidence="8" key="1">
    <citation type="journal article" date="2019" name="Int. J. Syst. Evol. Microbiol.">
        <title>The Global Catalogue of Microorganisms (GCM) 10K type strain sequencing project: providing services to taxonomists for standard genome sequencing and annotation.</title>
        <authorList>
            <consortium name="The Broad Institute Genomics Platform"/>
            <consortium name="The Broad Institute Genome Sequencing Center for Infectious Disease"/>
            <person name="Wu L."/>
            <person name="Ma J."/>
        </authorList>
    </citation>
    <scope>NUCLEOTIDE SEQUENCE [LARGE SCALE GENOMIC DNA]</scope>
    <source>
        <strain evidence="8">CGMCC 1.15407</strain>
    </source>
</reference>
<comment type="catalytic activity">
    <reaction evidence="1 4 5">
        <text>[protein]-peptidylproline (omega=180) = [protein]-peptidylproline (omega=0)</text>
        <dbReference type="Rhea" id="RHEA:16237"/>
        <dbReference type="Rhea" id="RHEA-COMP:10747"/>
        <dbReference type="Rhea" id="RHEA-COMP:10748"/>
        <dbReference type="ChEBI" id="CHEBI:83833"/>
        <dbReference type="ChEBI" id="CHEBI:83834"/>
        <dbReference type="EC" id="5.2.1.8"/>
    </reaction>
</comment>
<keyword evidence="3 4" id="KW-0413">Isomerase</keyword>
<dbReference type="PROSITE" id="PS50059">
    <property type="entry name" value="FKBP_PPIASE"/>
    <property type="match status" value="1"/>
</dbReference>
<keyword evidence="8" id="KW-1185">Reference proteome</keyword>
<dbReference type="PANTHER" id="PTHR45779">
    <property type="entry name" value="PEPTIDYLPROLYL ISOMERASE"/>
    <property type="match status" value="1"/>
</dbReference>
<protein>
    <recommendedName>
        <fullName evidence="5">Peptidyl-prolyl cis-trans isomerase</fullName>
        <ecNumber evidence="5">5.2.1.8</ecNumber>
    </recommendedName>
</protein>
<organism evidence="7 8">
    <name type="scientific">Echinicola rosea</name>
    <dbReference type="NCBI Taxonomy" id="1807691"/>
    <lineage>
        <taxon>Bacteria</taxon>
        <taxon>Pseudomonadati</taxon>
        <taxon>Bacteroidota</taxon>
        <taxon>Cytophagia</taxon>
        <taxon>Cytophagales</taxon>
        <taxon>Cyclobacteriaceae</taxon>
        <taxon>Echinicola</taxon>
    </lineage>
</organism>
<evidence type="ECO:0000256" key="4">
    <source>
        <dbReference type="PROSITE-ProRule" id="PRU00277"/>
    </source>
</evidence>
<dbReference type="PANTHER" id="PTHR45779:SF7">
    <property type="entry name" value="PEPTIDYLPROLYL ISOMERASE"/>
    <property type="match status" value="1"/>
</dbReference>